<dbReference type="PANTHER" id="PTHR31605">
    <property type="entry name" value="GLYCEROL-3-PHOSPHATE O-ACYLTRANSFERASE 1"/>
    <property type="match status" value="1"/>
</dbReference>
<name>A0A8S1LSC7_PARPR</name>
<keyword evidence="2" id="KW-0812">Transmembrane</keyword>
<feature type="coiled-coil region" evidence="1">
    <location>
        <begin position="534"/>
        <end position="561"/>
    </location>
</feature>
<feature type="transmembrane region" description="Helical" evidence="2">
    <location>
        <begin position="497"/>
        <end position="517"/>
    </location>
</feature>
<dbReference type="GO" id="GO:0004366">
    <property type="term" value="F:glycerol-3-phosphate O-acyltransferase activity"/>
    <property type="evidence" value="ECO:0007669"/>
    <property type="project" value="TreeGrafter"/>
</dbReference>
<feature type="transmembrane region" description="Helical" evidence="2">
    <location>
        <begin position="409"/>
        <end position="436"/>
    </location>
</feature>
<accession>A0A8S1LSC7</accession>
<dbReference type="InterPro" id="IPR002123">
    <property type="entry name" value="Plipid/glycerol_acylTrfase"/>
</dbReference>
<gene>
    <name evidence="4" type="ORF">PPRIM_AZ9-3.1.T0420152</name>
</gene>
<evidence type="ECO:0000313" key="5">
    <source>
        <dbReference type="Proteomes" id="UP000688137"/>
    </source>
</evidence>
<reference evidence="4" key="1">
    <citation type="submission" date="2021-01" db="EMBL/GenBank/DDBJ databases">
        <authorList>
            <consortium name="Genoscope - CEA"/>
            <person name="William W."/>
        </authorList>
    </citation>
    <scope>NUCLEOTIDE SEQUENCE</scope>
</reference>
<feature type="transmembrane region" description="Helical" evidence="2">
    <location>
        <begin position="457"/>
        <end position="485"/>
    </location>
</feature>
<dbReference type="EMBL" id="CAJJDM010000041">
    <property type="protein sequence ID" value="CAD8068423.1"/>
    <property type="molecule type" value="Genomic_DNA"/>
</dbReference>
<dbReference type="OMA" id="YTHFKDD"/>
<dbReference type="SMART" id="SM00563">
    <property type="entry name" value="PlsC"/>
    <property type="match status" value="1"/>
</dbReference>
<keyword evidence="2" id="KW-1133">Transmembrane helix</keyword>
<keyword evidence="5" id="KW-1185">Reference proteome</keyword>
<proteinExistence type="predicted"/>
<dbReference type="GO" id="GO:0016287">
    <property type="term" value="F:glycerone-phosphate O-acyltransferase activity"/>
    <property type="evidence" value="ECO:0007669"/>
    <property type="project" value="TreeGrafter"/>
</dbReference>
<sequence length="604" mass="69712">MIKYLTTQLQKSDSSRKQSFNNYLTGWLTNLQSYSQSIPFLQYQRVVTHTFFRDIQVIGQENIPKDGPILLYGNHNNQFIDPLLIISNMTRKINFIAAAKSMRKPIIGNIGRALGGIPVERPQDLAKVGSGIIKKYDGTYLFGENSQFTKQCQIHDSILIQGIDTIILIVEILSDTKIKVQCEDSSQVRIKDNKYKVQPKVDQSQMFEQVWLALKQGKCIGIFPEGGSHDNTTLLPLKPGICIMALGASQKYQTKVKLQPVGLNYFKGHKFRSKVIVEFGVPYEINQQLIDTYTINKRQAISKLLLEIEQQLKSVTIQAPSYSHLSAVMIGRSLYLPDRTRLSPQDLLQLTKRFLQAFYKLKDHPEVNQVLTEIKLYNYKLKALGVRDWEVMRMQKRIYLDLQIIGFNIFMTLLCLFFAFPGYIMTIPITIMLNMYAEKERKTALAGSKVKISGKDVVASFKVLASIIIVPISVIIYTILFYLWLTAYNIVDEEYTFRYTIIFLLMWPIYITAMIRSNDGLIRHARKVNSQILFYLYENKYRKLKIQREELQNKIRKLVDTFGEEVVQDFNQNRIVQKNQLQSPKSVAELDIQNVFESLLELGI</sequence>
<keyword evidence="1" id="KW-0175">Coiled coil</keyword>
<organism evidence="4 5">
    <name type="scientific">Paramecium primaurelia</name>
    <dbReference type="NCBI Taxonomy" id="5886"/>
    <lineage>
        <taxon>Eukaryota</taxon>
        <taxon>Sar</taxon>
        <taxon>Alveolata</taxon>
        <taxon>Ciliophora</taxon>
        <taxon>Intramacronucleata</taxon>
        <taxon>Oligohymenophorea</taxon>
        <taxon>Peniculida</taxon>
        <taxon>Parameciidae</taxon>
        <taxon>Paramecium</taxon>
    </lineage>
</organism>
<evidence type="ECO:0000256" key="2">
    <source>
        <dbReference type="SAM" id="Phobius"/>
    </source>
</evidence>
<evidence type="ECO:0000313" key="4">
    <source>
        <dbReference type="EMBL" id="CAD8068423.1"/>
    </source>
</evidence>
<dbReference type="InterPro" id="IPR052744">
    <property type="entry name" value="GPAT/DAPAT"/>
</dbReference>
<protein>
    <recommendedName>
        <fullName evidence="3">Phospholipid/glycerol acyltransferase domain-containing protein</fullName>
    </recommendedName>
</protein>
<dbReference type="GO" id="GO:0008654">
    <property type="term" value="P:phospholipid biosynthetic process"/>
    <property type="evidence" value="ECO:0007669"/>
    <property type="project" value="TreeGrafter"/>
</dbReference>
<keyword evidence="2" id="KW-0472">Membrane</keyword>
<evidence type="ECO:0000259" key="3">
    <source>
        <dbReference type="SMART" id="SM00563"/>
    </source>
</evidence>
<dbReference type="CDD" id="cd07992">
    <property type="entry name" value="LPLAT_AAK14816-like"/>
    <property type="match status" value="1"/>
</dbReference>
<comment type="caution">
    <text evidence="4">The sequence shown here is derived from an EMBL/GenBank/DDBJ whole genome shotgun (WGS) entry which is preliminary data.</text>
</comment>
<dbReference type="Pfam" id="PF01553">
    <property type="entry name" value="Acyltransferase"/>
    <property type="match status" value="2"/>
</dbReference>
<dbReference type="PANTHER" id="PTHR31605:SF0">
    <property type="entry name" value="GLYCEROL-3-PHOSPHATE O-ACYLTRANSFERASE 1"/>
    <property type="match status" value="1"/>
</dbReference>
<dbReference type="AlphaFoldDB" id="A0A8S1LSC7"/>
<dbReference type="Proteomes" id="UP000688137">
    <property type="component" value="Unassembled WGS sequence"/>
</dbReference>
<evidence type="ECO:0000256" key="1">
    <source>
        <dbReference type="SAM" id="Coils"/>
    </source>
</evidence>
<feature type="domain" description="Phospholipid/glycerol acyltransferase" evidence="3">
    <location>
        <begin position="69"/>
        <end position="266"/>
    </location>
</feature>